<keyword evidence="3" id="KW-1185">Reference proteome</keyword>
<protein>
    <submittedName>
        <fullName evidence="2">Uncharacterized protein</fullName>
    </submittedName>
</protein>
<feature type="transmembrane region" description="Helical" evidence="1">
    <location>
        <begin position="78"/>
        <end position="96"/>
    </location>
</feature>
<keyword evidence="1" id="KW-1133">Transmembrane helix</keyword>
<accession>A0A563DHA5</accession>
<evidence type="ECO:0000256" key="1">
    <source>
        <dbReference type="SAM" id="Phobius"/>
    </source>
</evidence>
<keyword evidence="1" id="KW-0472">Membrane</keyword>
<proteinExistence type="predicted"/>
<feature type="transmembrane region" description="Helical" evidence="1">
    <location>
        <begin position="116"/>
        <end position="135"/>
    </location>
</feature>
<organism evidence="2 3">
    <name type="scientific">Apibacter muscae</name>
    <dbReference type="NCBI Taxonomy" id="2509004"/>
    <lineage>
        <taxon>Bacteria</taxon>
        <taxon>Pseudomonadati</taxon>
        <taxon>Bacteroidota</taxon>
        <taxon>Flavobacteriia</taxon>
        <taxon>Flavobacteriales</taxon>
        <taxon>Weeksellaceae</taxon>
        <taxon>Apibacter</taxon>
    </lineage>
</organism>
<dbReference type="Proteomes" id="UP000319499">
    <property type="component" value="Unassembled WGS sequence"/>
</dbReference>
<dbReference type="EMBL" id="SELH01000014">
    <property type="protein sequence ID" value="TWP29462.1"/>
    <property type="molecule type" value="Genomic_DNA"/>
</dbReference>
<keyword evidence="1" id="KW-0812">Transmembrane</keyword>
<gene>
    <name evidence="2" type="ORF">ETU09_03185</name>
</gene>
<feature type="transmembrane region" description="Helical" evidence="1">
    <location>
        <begin position="7"/>
        <end position="33"/>
    </location>
</feature>
<dbReference type="OrthoDB" id="1149093at2"/>
<evidence type="ECO:0000313" key="3">
    <source>
        <dbReference type="Proteomes" id="UP000319499"/>
    </source>
</evidence>
<sequence length="143" mass="16821">MKRISLLIIFEIIISAIAGYLMSLMSFIGRMGINLVRTEYKVFKTWWKTALIIFSIQIVLIFIQWIVKRGCTLSASRIVFFFLLLIGVLGLAYTYYDFSSVFEHRLMKDKFHLGGYLFWIGWISSNLYFLVTPYTRNNKMVES</sequence>
<comment type="caution">
    <text evidence="2">The sequence shown here is derived from an EMBL/GenBank/DDBJ whole genome shotgun (WGS) entry which is preliminary data.</text>
</comment>
<feature type="transmembrane region" description="Helical" evidence="1">
    <location>
        <begin position="45"/>
        <end position="66"/>
    </location>
</feature>
<evidence type="ECO:0000313" key="2">
    <source>
        <dbReference type="EMBL" id="TWP29462.1"/>
    </source>
</evidence>
<name>A0A563DHA5_9FLAO</name>
<dbReference type="RefSeq" id="WP_146262140.1">
    <property type="nucleotide sequence ID" value="NZ_SELG01000032.1"/>
</dbReference>
<dbReference type="AlphaFoldDB" id="A0A563DHA5"/>
<reference evidence="2 3" key="1">
    <citation type="submission" date="2019-02" db="EMBL/GenBank/DDBJ databases">
        <title>Apibacter muscae sp. nov.: a novel member of the house fly microbiota.</title>
        <authorList>
            <person name="Park R."/>
        </authorList>
    </citation>
    <scope>NUCLEOTIDE SEQUENCE [LARGE SCALE GENOMIC DNA]</scope>
    <source>
        <strain evidence="2 3">AL1</strain>
    </source>
</reference>